<dbReference type="InterPro" id="IPR033124">
    <property type="entry name" value="Ser_caboxypep_his_AS"/>
</dbReference>
<dbReference type="PROSITE" id="PS00560">
    <property type="entry name" value="CARBOXYPEPT_SER_HIS"/>
    <property type="match status" value="1"/>
</dbReference>
<dbReference type="InterPro" id="IPR001563">
    <property type="entry name" value="Peptidase_S10"/>
</dbReference>
<gene>
    <name evidence="8" type="ORF">Prudu_017395</name>
</gene>
<feature type="compositionally biased region" description="Pro residues" evidence="6">
    <location>
        <begin position="484"/>
        <end position="496"/>
    </location>
</feature>
<keyword evidence="5" id="KW-0325">Glycoprotein</keyword>
<protein>
    <submittedName>
        <fullName evidence="8">Serine carboxypeptidase-like 18</fullName>
    </submittedName>
</protein>
<comment type="similarity">
    <text evidence="1">Belongs to the peptidase S10 family.</text>
</comment>
<dbReference type="PANTHER" id="PTHR11802">
    <property type="entry name" value="SERINE PROTEASE FAMILY S10 SERINE CARBOXYPEPTIDASE"/>
    <property type="match status" value="1"/>
</dbReference>
<keyword evidence="2 8" id="KW-0121">Carboxypeptidase</keyword>
<keyword evidence="4" id="KW-0378">Hydrolase</keyword>
<feature type="chain" id="PRO_5021275570" evidence="7">
    <location>
        <begin position="33"/>
        <end position="559"/>
    </location>
</feature>
<evidence type="ECO:0000256" key="5">
    <source>
        <dbReference type="ARBA" id="ARBA00023180"/>
    </source>
</evidence>
<dbReference type="Pfam" id="PF00450">
    <property type="entry name" value="Peptidase_S10"/>
    <property type="match status" value="1"/>
</dbReference>
<dbReference type="InterPro" id="IPR029058">
    <property type="entry name" value="AB_hydrolase_fold"/>
</dbReference>
<dbReference type="FunFam" id="3.40.50.12670:FF:000002">
    <property type="entry name" value="Carboxypeptidase"/>
    <property type="match status" value="1"/>
</dbReference>
<reference evidence="8" key="1">
    <citation type="journal article" date="2019" name="Science">
        <title>Mutation of a bHLH transcription factor allowed almond domestication.</title>
        <authorList>
            <person name="Sanchez-Perez R."/>
            <person name="Pavan S."/>
            <person name="Mazzeo R."/>
            <person name="Moldovan C."/>
            <person name="Aiese Cigliano R."/>
            <person name="Del Cueto J."/>
            <person name="Ricciardi F."/>
            <person name="Lotti C."/>
            <person name="Ricciardi L."/>
            <person name="Dicenta F."/>
            <person name="Lopez-Marques R.L."/>
            <person name="Lindberg Moller B."/>
        </authorList>
    </citation>
    <scope>NUCLEOTIDE SEQUENCE</scope>
</reference>
<feature type="signal peptide" evidence="7">
    <location>
        <begin position="1"/>
        <end position="32"/>
    </location>
</feature>
<name>A0A4Y1RNJ5_PRUDU</name>
<dbReference type="GO" id="GO:0006508">
    <property type="term" value="P:proteolysis"/>
    <property type="evidence" value="ECO:0007669"/>
    <property type="project" value="UniProtKB-KW"/>
</dbReference>
<evidence type="ECO:0000256" key="3">
    <source>
        <dbReference type="ARBA" id="ARBA00022670"/>
    </source>
</evidence>
<dbReference type="SUPFAM" id="SSF53474">
    <property type="entry name" value="alpha/beta-Hydrolases"/>
    <property type="match status" value="1"/>
</dbReference>
<dbReference type="FunFam" id="3.40.50.1820:FF:000072">
    <property type="entry name" value="Serine carboxypeptidase-like 19"/>
    <property type="match status" value="1"/>
</dbReference>
<accession>A0A4Y1RNJ5</accession>
<keyword evidence="7" id="KW-0732">Signal</keyword>
<evidence type="ECO:0000256" key="6">
    <source>
        <dbReference type="SAM" id="MobiDB-lite"/>
    </source>
</evidence>
<organism evidence="8">
    <name type="scientific">Prunus dulcis</name>
    <name type="common">Almond</name>
    <name type="synonym">Amygdalus dulcis</name>
    <dbReference type="NCBI Taxonomy" id="3755"/>
    <lineage>
        <taxon>Eukaryota</taxon>
        <taxon>Viridiplantae</taxon>
        <taxon>Streptophyta</taxon>
        <taxon>Embryophyta</taxon>
        <taxon>Tracheophyta</taxon>
        <taxon>Spermatophyta</taxon>
        <taxon>Magnoliopsida</taxon>
        <taxon>eudicotyledons</taxon>
        <taxon>Gunneridae</taxon>
        <taxon>Pentapetalae</taxon>
        <taxon>rosids</taxon>
        <taxon>fabids</taxon>
        <taxon>Rosales</taxon>
        <taxon>Rosaceae</taxon>
        <taxon>Amygdaloideae</taxon>
        <taxon>Amygdaleae</taxon>
        <taxon>Prunus</taxon>
    </lineage>
</organism>
<feature type="region of interest" description="Disordered" evidence="6">
    <location>
        <begin position="481"/>
        <end position="559"/>
    </location>
</feature>
<evidence type="ECO:0000256" key="7">
    <source>
        <dbReference type="SAM" id="SignalP"/>
    </source>
</evidence>
<feature type="compositionally biased region" description="Basic residues" evidence="6">
    <location>
        <begin position="541"/>
        <end position="559"/>
    </location>
</feature>
<keyword evidence="3" id="KW-0645">Protease</keyword>
<dbReference type="Gene3D" id="3.40.50.12670">
    <property type="match status" value="1"/>
</dbReference>
<evidence type="ECO:0000313" key="8">
    <source>
        <dbReference type="EMBL" id="BBH05884.1"/>
    </source>
</evidence>
<evidence type="ECO:0000256" key="4">
    <source>
        <dbReference type="ARBA" id="ARBA00022801"/>
    </source>
</evidence>
<dbReference type="AlphaFoldDB" id="A0A4Y1RNJ5"/>
<dbReference type="PANTHER" id="PTHR11802:SF450">
    <property type="entry name" value="SERINE CARBOXYPEPTIDASE-LIKE 7"/>
    <property type="match status" value="1"/>
</dbReference>
<evidence type="ECO:0000256" key="1">
    <source>
        <dbReference type="ARBA" id="ARBA00009431"/>
    </source>
</evidence>
<dbReference type="Gene3D" id="3.40.50.1820">
    <property type="entry name" value="alpha/beta hydrolase"/>
    <property type="match status" value="1"/>
</dbReference>
<sequence length="559" mass="63109">MGEEFCAKYIKWLCLRMIFNLLLCSKPQLVTCTIIKSLPGFPGSLPFKLETGYIGADEKEDVQLFYYFVESERNPRDDPLMLWLTGGPTCSGLSGLAFEIGPMKFNMVEYNGSLPTFVSSIIFVDAPIGTGFSYSRSSKGSSDTLFVNHIYGFLKKWLLSHPEFISNPIYVAGDSFSGMIVPVVAEEIAKGGIEAGSIPEINFKGYLLGNPSTDINIDANSRVPFAHRLALIPDELYKSAKKSCRGLYTGINQSNKQCAMDLQAFSVCTEKLNFEHILEPQCRPSSDSNSKDHQKNLLESSEDSQFKLNLIHLSLFPKLQEPGLGFPKFGCRDYKNLLIHVWANDDNVQKALHVHNRIFWMRCNSSSLPYRRYFQSVVSYHLSLNTRGYRALIYSGDHDMVVPYLGTLAWIRSLNFTVIHLWRPWLVDGEIAGYSRKHSNDFTFATVKGGGHTAPEYKPKECFAMFKREEKRRKFNEAVLNTLFPPPSPPSSPPVHSPKDEDVPLSILLQDFEEDLGESGSTTTSGDDDGNGESEPQRLTRAQRKRLRKKKLKRCFPPR</sequence>
<proteinExistence type="inferred from homology"/>
<dbReference type="EMBL" id="AP019302">
    <property type="protein sequence ID" value="BBH05884.1"/>
    <property type="molecule type" value="Genomic_DNA"/>
</dbReference>
<dbReference type="PRINTS" id="PR00724">
    <property type="entry name" value="CRBOXYPTASEC"/>
</dbReference>
<evidence type="ECO:0000256" key="2">
    <source>
        <dbReference type="ARBA" id="ARBA00022645"/>
    </source>
</evidence>
<dbReference type="GO" id="GO:0004185">
    <property type="term" value="F:serine-type carboxypeptidase activity"/>
    <property type="evidence" value="ECO:0007669"/>
    <property type="project" value="InterPro"/>
</dbReference>
<dbReference type="GO" id="GO:0016747">
    <property type="term" value="F:acyltransferase activity, transferring groups other than amino-acyl groups"/>
    <property type="evidence" value="ECO:0007669"/>
    <property type="project" value="TreeGrafter"/>
</dbReference>
<dbReference type="GO" id="GO:0019748">
    <property type="term" value="P:secondary metabolic process"/>
    <property type="evidence" value="ECO:0007669"/>
    <property type="project" value="TreeGrafter"/>
</dbReference>